<keyword evidence="4" id="KW-0804">Transcription</keyword>
<dbReference type="AlphaFoldDB" id="A0AA42LK57"/>
<dbReference type="PRINTS" id="PR00039">
    <property type="entry name" value="HTHLYSR"/>
</dbReference>
<dbReference type="Gene3D" id="1.10.10.10">
    <property type="entry name" value="Winged helix-like DNA-binding domain superfamily/Winged helix DNA-binding domain"/>
    <property type="match status" value="1"/>
</dbReference>
<keyword evidence="3" id="KW-0238">DNA-binding</keyword>
<organism evidence="6 7">
    <name type="scientific">Achromobacter spanius</name>
    <dbReference type="NCBI Taxonomy" id="217203"/>
    <lineage>
        <taxon>Bacteria</taxon>
        <taxon>Pseudomonadati</taxon>
        <taxon>Pseudomonadota</taxon>
        <taxon>Betaproteobacteria</taxon>
        <taxon>Burkholderiales</taxon>
        <taxon>Alcaligenaceae</taxon>
        <taxon>Achromobacter</taxon>
    </lineage>
</organism>
<dbReference type="GO" id="GO:0032993">
    <property type="term" value="C:protein-DNA complex"/>
    <property type="evidence" value="ECO:0007669"/>
    <property type="project" value="TreeGrafter"/>
</dbReference>
<dbReference type="Proteomes" id="UP001161094">
    <property type="component" value="Unassembled WGS sequence"/>
</dbReference>
<accession>A0AA42LK57</accession>
<dbReference type="Pfam" id="PF03466">
    <property type="entry name" value="LysR_substrate"/>
    <property type="match status" value="1"/>
</dbReference>
<dbReference type="PANTHER" id="PTHR30346">
    <property type="entry name" value="TRANSCRIPTIONAL DUAL REGULATOR HCAR-RELATED"/>
    <property type="match status" value="1"/>
</dbReference>
<evidence type="ECO:0000256" key="1">
    <source>
        <dbReference type="ARBA" id="ARBA00009437"/>
    </source>
</evidence>
<dbReference type="GO" id="GO:0003700">
    <property type="term" value="F:DNA-binding transcription factor activity"/>
    <property type="evidence" value="ECO:0007669"/>
    <property type="project" value="InterPro"/>
</dbReference>
<dbReference type="PROSITE" id="PS50931">
    <property type="entry name" value="HTH_LYSR"/>
    <property type="match status" value="1"/>
</dbReference>
<dbReference type="Pfam" id="PF00126">
    <property type="entry name" value="HTH_1"/>
    <property type="match status" value="1"/>
</dbReference>
<evidence type="ECO:0000256" key="2">
    <source>
        <dbReference type="ARBA" id="ARBA00023015"/>
    </source>
</evidence>
<dbReference type="SUPFAM" id="SSF53850">
    <property type="entry name" value="Periplasmic binding protein-like II"/>
    <property type="match status" value="1"/>
</dbReference>
<evidence type="ECO:0000313" key="6">
    <source>
        <dbReference type="EMBL" id="MDH0734624.1"/>
    </source>
</evidence>
<dbReference type="Gene3D" id="3.40.190.10">
    <property type="entry name" value="Periplasmic binding protein-like II"/>
    <property type="match status" value="2"/>
</dbReference>
<comment type="similarity">
    <text evidence="1">Belongs to the LysR transcriptional regulatory family.</text>
</comment>
<dbReference type="RefSeq" id="WP_279993651.1">
    <property type="nucleotide sequence ID" value="NZ_JAOCDZ010000001.1"/>
</dbReference>
<gene>
    <name evidence="6" type="ORF">N5D93_02320</name>
</gene>
<name>A0AA42LK57_9BURK</name>
<reference evidence="6" key="1">
    <citation type="submission" date="2022-09" db="EMBL/GenBank/DDBJ databases">
        <title>Intensive care unit water sources are persistently colonized with multi-drug resistant bacteria and are the site of extensive horizontal gene transfer of antibiotic resistance genes.</title>
        <authorList>
            <person name="Diorio-Toth L."/>
        </authorList>
    </citation>
    <scope>NUCLEOTIDE SEQUENCE</scope>
    <source>
        <strain evidence="6">GD03843</strain>
    </source>
</reference>
<dbReference type="EMBL" id="JAOCDZ010000001">
    <property type="protein sequence ID" value="MDH0734624.1"/>
    <property type="molecule type" value="Genomic_DNA"/>
</dbReference>
<evidence type="ECO:0000256" key="4">
    <source>
        <dbReference type="ARBA" id="ARBA00023163"/>
    </source>
</evidence>
<dbReference type="PANTHER" id="PTHR30346:SF28">
    <property type="entry name" value="HTH-TYPE TRANSCRIPTIONAL REGULATOR CYNR"/>
    <property type="match status" value="1"/>
</dbReference>
<dbReference type="InterPro" id="IPR005119">
    <property type="entry name" value="LysR_subst-bd"/>
</dbReference>
<dbReference type="InterPro" id="IPR000847">
    <property type="entry name" value="LysR_HTH_N"/>
</dbReference>
<evidence type="ECO:0000259" key="5">
    <source>
        <dbReference type="PROSITE" id="PS50931"/>
    </source>
</evidence>
<dbReference type="InterPro" id="IPR036388">
    <property type="entry name" value="WH-like_DNA-bd_sf"/>
</dbReference>
<dbReference type="InterPro" id="IPR036390">
    <property type="entry name" value="WH_DNA-bd_sf"/>
</dbReference>
<evidence type="ECO:0000256" key="3">
    <source>
        <dbReference type="ARBA" id="ARBA00023125"/>
    </source>
</evidence>
<sequence>MNTDFLHTLAAVGQHGSMAEAARRLGLTHGAVAQQVRKLEQELGVPLVARAGRTVHLTAKAIELIGPMREVLERIEKIRYLARSDEMMGELRLGAGNTALNSMVPAILEHLVSRHPLINVEIQPGHSVRFYPAIESGELDAAIALEAPYPLSKSLGWQLLREEPYVLAAAPRHAGRHPHSLLTAEPFIRYQRSDWGGRHVDDYLRRVGITPRERFELNAIESIAVMVSRDLGVAILPQSTNGAIERLGLLALPLPEHCEPRRFGLIWSRVSPRLALIRAFRDIAVVEYAKVQLPGAPRPGA</sequence>
<dbReference type="GO" id="GO:0003677">
    <property type="term" value="F:DNA binding"/>
    <property type="evidence" value="ECO:0007669"/>
    <property type="project" value="UniProtKB-KW"/>
</dbReference>
<feature type="domain" description="HTH lysR-type" evidence="5">
    <location>
        <begin position="1"/>
        <end position="58"/>
    </location>
</feature>
<dbReference type="SUPFAM" id="SSF46785">
    <property type="entry name" value="Winged helix' DNA-binding domain"/>
    <property type="match status" value="1"/>
</dbReference>
<proteinExistence type="inferred from homology"/>
<comment type="caution">
    <text evidence="6">The sequence shown here is derived from an EMBL/GenBank/DDBJ whole genome shotgun (WGS) entry which is preliminary data.</text>
</comment>
<keyword evidence="2" id="KW-0805">Transcription regulation</keyword>
<protein>
    <submittedName>
        <fullName evidence="6">LysR family transcriptional regulator</fullName>
    </submittedName>
</protein>
<evidence type="ECO:0000313" key="7">
    <source>
        <dbReference type="Proteomes" id="UP001161094"/>
    </source>
</evidence>